<sequence>MQAPSNPLFTDEWRKADEYFSRYLLPTDRALESALENSKQNGLPLIAVSPVQGKFLMSLLKSIRAKRVLEVGLLGGYSTIWLARGLPDDGKVVTLEVNEKFAQVARQNIANADLLSKVEIKVGAAADTLKSLKSSEPFDFAFIDADEEGNPTYFAEAKRLVRKGGVIIVDNVNLRSRVSSLPADTDDSGVKAIRKLLEDIKDDGGKEVDATVLGLAGTKGFDGMLYAVKL</sequence>
<protein>
    <submittedName>
        <fullName evidence="5">O-methyltransferase family 3 protein</fullName>
    </submittedName>
</protein>
<reference evidence="5" key="1">
    <citation type="submission" date="2016-06" db="EMBL/GenBank/DDBJ databases">
        <title>Draft Genome sequence of the fungus Inonotus baumii.</title>
        <authorList>
            <person name="Zhu H."/>
            <person name="Lin W."/>
        </authorList>
    </citation>
    <scope>NUCLEOTIDE SEQUENCE</scope>
    <source>
        <strain evidence="5">821</strain>
    </source>
</reference>
<keyword evidence="6" id="KW-1185">Reference proteome</keyword>
<dbReference type="InterPro" id="IPR050362">
    <property type="entry name" value="Cation-dep_OMT"/>
</dbReference>
<dbReference type="EMBL" id="LNZH02000200">
    <property type="protein sequence ID" value="OCB86661.1"/>
    <property type="molecule type" value="Genomic_DNA"/>
</dbReference>
<evidence type="ECO:0000313" key="5">
    <source>
        <dbReference type="EMBL" id="OCB86661.1"/>
    </source>
</evidence>
<dbReference type="GO" id="GO:0032259">
    <property type="term" value="P:methylation"/>
    <property type="evidence" value="ECO:0007669"/>
    <property type="project" value="UniProtKB-KW"/>
</dbReference>
<name>A0A9Q5HVF9_SANBA</name>
<dbReference type="SUPFAM" id="SSF53335">
    <property type="entry name" value="S-adenosyl-L-methionine-dependent methyltransferases"/>
    <property type="match status" value="1"/>
</dbReference>
<dbReference type="Gene3D" id="3.40.50.150">
    <property type="entry name" value="Vaccinia Virus protein VP39"/>
    <property type="match status" value="1"/>
</dbReference>
<proteinExistence type="inferred from homology"/>
<dbReference type="OrthoDB" id="10251242at2759"/>
<evidence type="ECO:0000256" key="3">
    <source>
        <dbReference type="ARBA" id="ARBA00022691"/>
    </source>
</evidence>
<dbReference type="GO" id="GO:0008757">
    <property type="term" value="F:S-adenosylmethionine-dependent methyltransferase activity"/>
    <property type="evidence" value="ECO:0007669"/>
    <property type="project" value="TreeGrafter"/>
</dbReference>
<comment type="similarity">
    <text evidence="4">Belongs to the class I-like SAM-binding methyltransferase superfamily. Cation-dependent O-methyltransferase family.</text>
</comment>
<dbReference type="GO" id="GO:0008171">
    <property type="term" value="F:O-methyltransferase activity"/>
    <property type="evidence" value="ECO:0007669"/>
    <property type="project" value="InterPro"/>
</dbReference>
<evidence type="ECO:0000256" key="4">
    <source>
        <dbReference type="ARBA" id="ARBA00023453"/>
    </source>
</evidence>
<accession>A0A9Q5HVF9</accession>
<dbReference type="Pfam" id="PF01596">
    <property type="entry name" value="Methyltransf_3"/>
    <property type="match status" value="1"/>
</dbReference>
<organism evidence="5 6">
    <name type="scientific">Sanghuangporus baumii</name>
    <name type="common">Phellinus baumii</name>
    <dbReference type="NCBI Taxonomy" id="108892"/>
    <lineage>
        <taxon>Eukaryota</taxon>
        <taxon>Fungi</taxon>
        <taxon>Dikarya</taxon>
        <taxon>Basidiomycota</taxon>
        <taxon>Agaricomycotina</taxon>
        <taxon>Agaricomycetes</taxon>
        <taxon>Hymenochaetales</taxon>
        <taxon>Hymenochaetaceae</taxon>
        <taxon>Sanghuangporus</taxon>
    </lineage>
</organism>
<keyword evidence="1" id="KW-0489">Methyltransferase</keyword>
<comment type="caution">
    <text evidence="5">The sequence shown here is derived from an EMBL/GenBank/DDBJ whole genome shotgun (WGS) entry which is preliminary data.</text>
</comment>
<evidence type="ECO:0000313" key="6">
    <source>
        <dbReference type="Proteomes" id="UP000757232"/>
    </source>
</evidence>
<keyword evidence="2" id="KW-0808">Transferase</keyword>
<evidence type="ECO:0000256" key="1">
    <source>
        <dbReference type="ARBA" id="ARBA00022603"/>
    </source>
</evidence>
<dbReference type="Proteomes" id="UP000757232">
    <property type="component" value="Unassembled WGS sequence"/>
</dbReference>
<dbReference type="InterPro" id="IPR029063">
    <property type="entry name" value="SAM-dependent_MTases_sf"/>
</dbReference>
<keyword evidence="3" id="KW-0949">S-adenosyl-L-methionine</keyword>
<dbReference type="CDD" id="cd02440">
    <property type="entry name" value="AdoMet_MTases"/>
    <property type="match status" value="1"/>
</dbReference>
<dbReference type="AlphaFoldDB" id="A0A9Q5HVF9"/>
<evidence type="ECO:0000256" key="2">
    <source>
        <dbReference type="ARBA" id="ARBA00022679"/>
    </source>
</evidence>
<dbReference type="PANTHER" id="PTHR10509:SF14">
    <property type="entry name" value="CAFFEOYL-COA O-METHYLTRANSFERASE 3-RELATED"/>
    <property type="match status" value="1"/>
</dbReference>
<dbReference type="PANTHER" id="PTHR10509">
    <property type="entry name" value="O-METHYLTRANSFERASE-RELATED"/>
    <property type="match status" value="1"/>
</dbReference>
<gene>
    <name evidence="5" type="ORF">A7U60_g6344</name>
</gene>
<dbReference type="PROSITE" id="PS51682">
    <property type="entry name" value="SAM_OMT_I"/>
    <property type="match status" value="1"/>
</dbReference>
<dbReference type="InterPro" id="IPR002935">
    <property type="entry name" value="SAM_O-MeTrfase"/>
</dbReference>